<feature type="compositionally biased region" description="Basic and acidic residues" evidence="10">
    <location>
        <begin position="171"/>
        <end position="186"/>
    </location>
</feature>
<evidence type="ECO:0000256" key="2">
    <source>
        <dbReference type="ARBA" id="ARBA00004906"/>
    </source>
</evidence>
<dbReference type="PROSITE" id="PS51154">
    <property type="entry name" value="MACRO"/>
    <property type="match status" value="2"/>
</dbReference>
<comment type="caution">
    <text evidence="13">The sequence shown here is derived from an EMBL/GenBank/DDBJ whole genome shotgun (WGS) entry which is preliminary data.</text>
</comment>
<dbReference type="GO" id="GO:0005737">
    <property type="term" value="C:cytoplasm"/>
    <property type="evidence" value="ECO:0007669"/>
    <property type="project" value="UniProtKB-SubCell"/>
</dbReference>
<dbReference type="InterPro" id="IPR001841">
    <property type="entry name" value="Znf_RING"/>
</dbReference>
<keyword evidence="9" id="KW-0963">Cytoplasm</keyword>
<accession>A0A8B6E0F4</accession>
<dbReference type="SUPFAM" id="SSF57850">
    <property type="entry name" value="RING/U-box"/>
    <property type="match status" value="1"/>
</dbReference>
<protein>
    <recommendedName>
        <fullName evidence="9">E3 ubiquitin-protein ligase</fullName>
        <ecNumber evidence="9">2.3.2.27</ecNumber>
    </recommendedName>
</protein>
<dbReference type="GO" id="GO:0061630">
    <property type="term" value="F:ubiquitin protein ligase activity"/>
    <property type="evidence" value="ECO:0007669"/>
    <property type="project" value="UniProtKB-UniRule"/>
</dbReference>
<keyword evidence="7 9" id="KW-0862">Zinc</keyword>
<dbReference type="PROSITE" id="PS00518">
    <property type="entry name" value="ZF_RING_1"/>
    <property type="match status" value="1"/>
</dbReference>
<dbReference type="SMART" id="SM00506">
    <property type="entry name" value="A1pp"/>
    <property type="match status" value="2"/>
</dbReference>
<feature type="domain" description="Macro" evidence="12">
    <location>
        <begin position="208"/>
        <end position="394"/>
    </location>
</feature>
<keyword evidence="4 9" id="KW-0808">Transferase</keyword>
<dbReference type="Proteomes" id="UP000596742">
    <property type="component" value="Unassembled WGS sequence"/>
</dbReference>
<dbReference type="GO" id="GO:0016567">
    <property type="term" value="P:protein ubiquitination"/>
    <property type="evidence" value="ECO:0007669"/>
    <property type="project" value="UniProtKB-UniRule"/>
</dbReference>
<comment type="pathway">
    <text evidence="2 9">Protein modification; protein ubiquitination.</text>
</comment>
<organism evidence="13 14">
    <name type="scientific">Mytilus galloprovincialis</name>
    <name type="common">Mediterranean mussel</name>
    <dbReference type="NCBI Taxonomy" id="29158"/>
    <lineage>
        <taxon>Eukaryota</taxon>
        <taxon>Metazoa</taxon>
        <taxon>Spiralia</taxon>
        <taxon>Lophotrochozoa</taxon>
        <taxon>Mollusca</taxon>
        <taxon>Bivalvia</taxon>
        <taxon>Autobranchia</taxon>
        <taxon>Pteriomorphia</taxon>
        <taxon>Mytilida</taxon>
        <taxon>Mytiloidea</taxon>
        <taxon>Mytilidae</taxon>
        <taxon>Mytilinae</taxon>
        <taxon>Mytilus</taxon>
    </lineage>
</organism>
<evidence type="ECO:0000256" key="9">
    <source>
        <dbReference type="RuleBase" id="RU367105"/>
    </source>
</evidence>
<dbReference type="OrthoDB" id="6133115at2759"/>
<dbReference type="Gene3D" id="3.30.40.10">
    <property type="entry name" value="Zinc/RING finger domain, C3HC4 (zinc finger)"/>
    <property type="match status" value="1"/>
</dbReference>
<dbReference type="PANTHER" id="PTHR12622">
    <property type="entry name" value="DELTEX-RELATED"/>
    <property type="match status" value="1"/>
</dbReference>
<evidence type="ECO:0000259" key="11">
    <source>
        <dbReference type="PROSITE" id="PS50089"/>
    </source>
</evidence>
<evidence type="ECO:0000259" key="12">
    <source>
        <dbReference type="PROSITE" id="PS51154"/>
    </source>
</evidence>
<dbReference type="SMART" id="SM00184">
    <property type="entry name" value="RING"/>
    <property type="match status" value="1"/>
</dbReference>
<comment type="subcellular location">
    <subcellularLocation>
        <location evidence="9">Cytoplasm</location>
    </subcellularLocation>
</comment>
<dbReference type="GO" id="GO:0008270">
    <property type="term" value="F:zinc ion binding"/>
    <property type="evidence" value="ECO:0007669"/>
    <property type="project" value="UniProtKB-KW"/>
</dbReference>
<dbReference type="Pfam" id="PF18102">
    <property type="entry name" value="DTC"/>
    <property type="match status" value="1"/>
</dbReference>
<dbReference type="InterPro" id="IPR002589">
    <property type="entry name" value="Macro_dom"/>
</dbReference>
<dbReference type="InterPro" id="IPR039396">
    <property type="entry name" value="Deltex_C"/>
</dbReference>
<dbReference type="UniPathway" id="UPA00143"/>
<evidence type="ECO:0000256" key="1">
    <source>
        <dbReference type="ARBA" id="ARBA00000900"/>
    </source>
</evidence>
<dbReference type="Gene3D" id="3.30.390.130">
    <property type="match status" value="1"/>
</dbReference>
<dbReference type="CDD" id="cd09633">
    <property type="entry name" value="Deltex_C"/>
    <property type="match status" value="1"/>
</dbReference>
<dbReference type="InterPro" id="IPR039399">
    <property type="entry name" value="Deltex_C_sf"/>
</dbReference>
<evidence type="ECO:0000256" key="7">
    <source>
        <dbReference type="ARBA" id="ARBA00022833"/>
    </source>
</evidence>
<dbReference type="AlphaFoldDB" id="A0A8B6E0F4"/>
<comment type="catalytic activity">
    <reaction evidence="1 9">
        <text>S-ubiquitinyl-[E2 ubiquitin-conjugating enzyme]-L-cysteine + [acceptor protein]-L-lysine = [E2 ubiquitin-conjugating enzyme]-L-cysteine + N(6)-ubiquitinyl-[acceptor protein]-L-lysine.</text>
        <dbReference type="EC" id="2.3.2.27"/>
    </reaction>
</comment>
<feature type="domain" description="RING-type" evidence="11">
    <location>
        <begin position="716"/>
        <end position="754"/>
    </location>
</feature>
<feature type="region of interest" description="Disordered" evidence="10">
    <location>
        <begin position="171"/>
        <end position="200"/>
    </location>
</feature>
<evidence type="ECO:0000256" key="8">
    <source>
        <dbReference type="PROSITE-ProRule" id="PRU00175"/>
    </source>
</evidence>
<evidence type="ECO:0000256" key="4">
    <source>
        <dbReference type="ARBA" id="ARBA00022679"/>
    </source>
</evidence>
<gene>
    <name evidence="13" type="ORF">MGAL_10B007975</name>
</gene>
<feature type="compositionally biased region" description="Polar residues" evidence="10">
    <location>
        <begin position="187"/>
        <end position="200"/>
    </location>
</feature>
<evidence type="ECO:0000256" key="6">
    <source>
        <dbReference type="ARBA" id="ARBA00022771"/>
    </source>
</evidence>
<comment type="similarity">
    <text evidence="3 9">Belongs to the Deltex family.</text>
</comment>
<dbReference type="GO" id="GO:0007219">
    <property type="term" value="P:Notch signaling pathway"/>
    <property type="evidence" value="ECO:0007669"/>
    <property type="project" value="InterPro"/>
</dbReference>
<evidence type="ECO:0000256" key="10">
    <source>
        <dbReference type="SAM" id="MobiDB-lite"/>
    </source>
</evidence>
<dbReference type="Pfam" id="PF13639">
    <property type="entry name" value="zf-RING_2"/>
    <property type="match status" value="1"/>
</dbReference>
<dbReference type="SUPFAM" id="SSF52949">
    <property type="entry name" value="Macro domain-like"/>
    <property type="match status" value="2"/>
</dbReference>
<proteinExistence type="inferred from homology"/>
<evidence type="ECO:0000313" key="13">
    <source>
        <dbReference type="EMBL" id="VDI27903.1"/>
    </source>
</evidence>
<keyword evidence="14" id="KW-1185">Reference proteome</keyword>
<dbReference type="InterPro" id="IPR043472">
    <property type="entry name" value="Macro_dom-like"/>
</dbReference>
<dbReference type="PROSITE" id="PS50089">
    <property type="entry name" value="ZF_RING_2"/>
    <property type="match status" value="1"/>
</dbReference>
<dbReference type="CDD" id="cd02907">
    <property type="entry name" value="Macro_Af1521_BAL-like"/>
    <property type="match status" value="1"/>
</dbReference>
<dbReference type="InterPro" id="IPR039398">
    <property type="entry name" value="Deltex_fam"/>
</dbReference>
<keyword evidence="13" id="KW-0012">Acyltransferase</keyword>
<dbReference type="EMBL" id="UYJE01004425">
    <property type="protein sequence ID" value="VDI27903.1"/>
    <property type="molecule type" value="Genomic_DNA"/>
</dbReference>
<dbReference type="Pfam" id="PF01661">
    <property type="entry name" value="Macro"/>
    <property type="match status" value="2"/>
</dbReference>
<name>A0A8B6E0F4_MYTGA</name>
<sequence length="898" mass="101648">MQTCYRILFLQCTMENKKFGRPKIFGLEDEEKMEVSDQSTVDYVQGHTFSRNEAIKMMFFFNEEMNEQEEKGKVKFQRQQEPPEVKIMIRPNDKKNIDEIVNHWNALLHDLKEYVFHKKDMSSVRELLKQLDSTTAVPIPSKKDDDMVRVFVRSEEDVRKLRRAAESCDSMEKNFDSGNERQDNIRPRSSFNTSTNAGSETTRKVDINMKLEFETKEGLKVKIYKDAITKLKVDAIVNAANDTLSNAGGVALVISKAAGREFERECKDKIRNHGSITDGDNRITTAGNLRYKAIINAVGPMWSAHSKNKCLDILVDTIVNILESARGCKLKSVAMPPISSGIFGVPKQLCAAMYLNGIFKFSGANRLGSLEEFHIIDIHDEVLDMIIEWYEKWKISPTCLEVGNVLTKSNDSAGAGKEFIHRERRFDRNRKVATPTSSNDSSSRSVFKNIHGKTNIYITTGDILGLKNVDAVVVSESPFFSGEGGLVKTLLIHGGEEYRTHHDMLKKNKNLQHGKVFMSPAGRNLPFKHVFHVIISRMSSSSPELHLKSLQTAIKNVLQNVDNMGRKMEEISLALPMIGTGGLTDRRLESCCNAASEAIWTYLKANSHSHIRHIHLVNGNAEITRILSDIFQRHEHRGGPPSKVRDVPRTNPKDFEYNTKGLKLKETWKVQKMTDSSVDNSKYFDKISNSSKDNEKRGNVKIFGDEEEKIHINENCVICLCEMTDPVQLKSCKHTFCLECITGFFQTKPSCPVCGFVYGIVYGDQPDDGTASIYIDHTSLPSYDEKQTYVIIYEFPKGKQKSFHPDPGVEYEGFKRRAFLPFSKDGTEVLQLLKRAFEQGMTFTIGTSRTTGKEGVITWNDIHHKTSKTGGPTKFGFPDSEYLTRVRKKLGCKGITNE</sequence>
<dbReference type="Gene3D" id="3.40.220.10">
    <property type="entry name" value="Leucine Aminopeptidase, subunit E, domain 1"/>
    <property type="match status" value="2"/>
</dbReference>
<evidence type="ECO:0000313" key="14">
    <source>
        <dbReference type="Proteomes" id="UP000596742"/>
    </source>
</evidence>
<feature type="domain" description="Macro" evidence="12">
    <location>
        <begin position="443"/>
        <end position="635"/>
    </location>
</feature>
<evidence type="ECO:0000256" key="3">
    <source>
        <dbReference type="ARBA" id="ARBA00009413"/>
    </source>
</evidence>
<keyword evidence="6 8" id="KW-0863">Zinc-finger</keyword>
<keyword evidence="5 9" id="KW-0479">Metal-binding</keyword>
<dbReference type="InterPro" id="IPR017907">
    <property type="entry name" value="Znf_RING_CS"/>
</dbReference>
<dbReference type="EC" id="2.3.2.27" evidence="9"/>
<evidence type="ECO:0000256" key="5">
    <source>
        <dbReference type="ARBA" id="ARBA00022723"/>
    </source>
</evidence>
<reference evidence="13" key="1">
    <citation type="submission" date="2018-11" db="EMBL/GenBank/DDBJ databases">
        <authorList>
            <person name="Alioto T."/>
            <person name="Alioto T."/>
        </authorList>
    </citation>
    <scope>NUCLEOTIDE SEQUENCE</scope>
</reference>
<dbReference type="InterPro" id="IPR013083">
    <property type="entry name" value="Znf_RING/FYVE/PHD"/>
</dbReference>